<evidence type="ECO:0000313" key="5">
    <source>
        <dbReference type="Proteomes" id="UP000565711"/>
    </source>
</evidence>
<dbReference type="PROSITE" id="PS50206">
    <property type="entry name" value="RHODANESE_3"/>
    <property type="match status" value="2"/>
</dbReference>
<name>A0A846XU26_9NOCA</name>
<dbReference type="SUPFAM" id="SSF52821">
    <property type="entry name" value="Rhodanese/Cell cycle control phosphatase"/>
    <property type="match status" value="2"/>
</dbReference>
<dbReference type="RefSeq" id="WP_067871487.1">
    <property type="nucleotide sequence ID" value="NZ_JAAXOP010000004.1"/>
</dbReference>
<dbReference type="Pfam" id="PF00581">
    <property type="entry name" value="Rhodanese"/>
    <property type="match status" value="2"/>
</dbReference>
<dbReference type="Gene3D" id="3.40.250.10">
    <property type="entry name" value="Rhodanese-like domain"/>
    <property type="match status" value="2"/>
</dbReference>
<dbReference type="PANTHER" id="PTHR11364:SF27">
    <property type="entry name" value="SULFURTRANSFERASE"/>
    <property type="match status" value="1"/>
</dbReference>
<evidence type="ECO:0000256" key="1">
    <source>
        <dbReference type="ARBA" id="ARBA00022679"/>
    </source>
</evidence>
<dbReference type="EMBL" id="JAAXOP010000004">
    <property type="protein sequence ID" value="NKY50616.1"/>
    <property type="molecule type" value="Genomic_DNA"/>
</dbReference>
<keyword evidence="5" id="KW-1185">Reference proteome</keyword>
<dbReference type="InterPro" id="IPR036873">
    <property type="entry name" value="Rhodanese-like_dom_sf"/>
</dbReference>
<dbReference type="CDD" id="cd01449">
    <property type="entry name" value="TST_Repeat_2"/>
    <property type="match status" value="1"/>
</dbReference>
<dbReference type="GO" id="GO:0004792">
    <property type="term" value="F:thiosulfate-cyanide sulfurtransferase activity"/>
    <property type="evidence" value="ECO:0007669"/>
    <property type="project" value="InterPro"/>
</dbReference>
<reference evidence="4 5" key="1">
    <citation type="submission" date="2020-04" db="EMBL/GenBank/DDBJ databases">
        <title>MicrobeNet Type strains.</title>
        <authorList>
            <person name="Nicholson A.C."/>
        </authorList>
    </citation>
    <scope>NUCLEOTIDE SEQUENCE [LARGE SCALE GENOMIC DNA]</scope>
    <source>
        <strain evidence="4 5">JCM 12354</strain>
    </source>
</reference>
<dbReference type="AlphaFoldDB" id="A0A846XU26"/>
<sequence length="275" mass="28994">MSSVLVSPEELRTLLSGTECDIHLLDVRWALGDPDGPEHYLEGHIPGAIFVDLETELAAPPSPLHGRHPLPSAAHLQKCARSWGVRAGRPIVVYDATGALAAARAWWLLRWAGLTEVRILDGGLPAWLRSGGELVTGSEPDPSPGDVVCTAGNMPVVQADDVAAWQGALLDARADERYRGLVEPVDPRAGHIPGAVSVPTSENLTAEGTFKTAEQLRERFSGLGQGPVAVYCGSGVTAAHQIAALSVAGRSAALYPGSWSQWSSDPERPVATALD</sequence>
<evidence type="ECO:0000313" key="4">
    <source>
        <dbReference type="EMBL" id="NKY50616.1"/>
    </source>
</evidence>
<protein>
    <submittedName>
        <fullName evidence="4">Sulfurtransferase</fullName>
    </submittedName>
</protein>
<organism evidence="4 5">
    <name type="scientific">Nocardia vermiculata</name>
    <dbReference type="NCBI Taxonomy" id="257274"/>
    <lineage>
        <taxon>Bacteria</taxon>
        <taxon>Bacillati</taxon>
        <taxon>Actinomycetota</taxon>
        <taxon>Actinomycetes</taxon>
        <taxon>Mycobacteriales</taxon>
        <taxon>Nocardiaceae</taxon>
        <taxon>Nocardia</taxon>
    </lineage>
</organism>
<evidence type="ECO:0000256" key="2">
    <source>
        <dbReference type="ARBA" id="ARBA00022737"/>
    </source>
</evidence>
<comment type="caution">
    <text evidence="4">The sequence shown here is derived from an EMBL/GenBank/DDBJ whole genome shotgun (WGS) entry which is preliminary data.</text>
</comment>
<dbReference type="InterPro" id="IPR001307">
    <property type="entry name" value="Thiosulphate_STrfase_CS"/>
</dbReference>
<dbReference type="SMART" id="SM00450">
    <property type="entry name" value="RHOD"/>
    <property type="match status" value="2"/>
</dbReference>
<dbReference type="CDD" id="cd01448">
    <property type="entry name" value="TST_Repeat_1"/>
    <property type="match status" value="1"/>
</dbReference>
<dbReference type="PANTHER" id="PTHR11364">
    <property type="entry name" value="THIOSULFATE SULFERTANSFERASE"/>
    <property type="match status" value="1"/>
</dbReference>
<feature type="domain" description="Rhodanese" evidence="3">
    <location>
        <begin position="18"/>
        <end position="136"/>
    </location>
</feature>
<evidence type="ECO:0000259" key="3">
    <source>
        <dbReference type="PROSITE" id="PS50206"/>
    </source>
</evidence>
<keyword evidence="1 4" id="KW-0808">Transferase</keyword>
<keyword evidence="2" id="KW-0677">Repeat</keyword>
<gene>
    <name evidence="4" type="ORF">HGA08_10370</name>
</gene>
<proteinExistence type="predicted"/>
<dbReference type="PROSITE" id="PS00380">
    <property type="entry name" value="RHODANESE_1"/>
    <property type="match status" value="1"/>
</dbReference>
<accession>A0A846XU26</accession>
<dbReference type="InterPro" id="IPR045078">
    <property type="entry name" value="TST/MPST-like"/>
</dbReference>
<feature type="domain" description="Rhodanese" evidence="3">
    <location>
        <begin position="169"/>
        <end position="271"/>
    </location>
</feature>
<dbReference type="Proteomes" id="UP000565711">
    <property type="component" value="Unassembled WGS sequence"/>
</dbReference>
<dbReference type="InterPro" id="IPR001763">
    <property type="entry name" value="Rhodanese-like_dom"/>
</dbReference>